<evidence type="ECO:0000313" key="2">
    <source>
        <dbReference type="Proteomes" id="UP000324639"/>
    </source>
</evidence>
<accession>A0A9X9PRH1</accession>
<keyword evidence="2" id="KW-1185">Reference proteome</keyword>
<dbReference type="EMBL" id="LR026985">
    <property type="protein sequence ID" value="VCU40300.1"/>
    <property type="molecule type" value="Genomic_DNA"/>
</dbReference>
<dbReference type="AlphaFoldDB" id="A0A9X9PRH1"/>
<reference evidence="1 2" key="1">
    <citation type="submission" date="2018-08" db="EMBL/GenBank/DDBJ databases">
        <authorList>
            <person name="Muller C M."/>
        </authorList>
    </citation>
    <scope>NUCLEOTIDE SEQUENCE [LARGE SCALE GENOMIC DNA]</scope>
</reference>
<proteinExistence type="predicted"/>
<organism evidence="1 2">
    <name type="scientific">Blumeria graminis f. sp. tritici</name>
    <dbReference type="NCBI Taxonomy" id="62690"/>
    <lineage>
        <taxon>Eukaryota</taxon>
        <taxon>Fungi</taxon>
        <taxon>Dikarya</taxon>
        <taxon>Ascomycota</taxon>
        <taxon>Pezizomycotina</taxon>
        <taxon>Leotiomycetes</taxon>
        <taxon>Erysiphales</taxon>
        <taxon>Erysiphaceae</taxon>
        <taxon>Blumeria</taxon>
    </lineage>
</organism>
<sequence length="35" mass="3959">MVLMRPWLSVMQDNASAHVAASTMKDMNQRLIQLA</sequence>
<evidence type="ECO:0000313" key="1">
    <source>
        <dbReference type="EMBL" id="VCU40300.1"/>
    </source>
</evidence>
<name>A0A9X9PRH1_BLUGR</name>
<gene>
    <name evidence="1" type="ORF">BGT96224V316_LOCUS1541</name>
</gene>
<dbReference type="Proteomes" id="UP000324639">
    <property type="component" value="Chromosome Bgt_-02"/>
</dbReference>
<protein>
    <submittedName>
        <fullName evidence="1">Bgt-50937</fullName>
    </submittedName>
</protein>